<dbReference type="HOGENOM" id="CLU_2508277_0_0_9"/>
<evidence type="ECO:0000313" key="2">
    <source>
        <dbReference type="Proteomes" id="UP000044136"/>
    </source>
</evidence>
<dbReference type="AlphaFoldDB" id="A0A078M141"/>
<keyword evidence="2" id="KW-1185">Reference proteome</keyword>
<dbReference type="RefSeq" id="WP_035809451.1">
    <property type="nucleotide sequence ID" value="NZ_CCSE01000001.1"/>
</dbReference>
<organism evidence="1 2">
    <name type="scientific">Jeotgalicoccus saudimassiliensis</name>
    <dbReference type="NCBI Taxonomy" id="1461582"/>
    <lineage>
        <taxon>Bacteria</taxon>
        <taxon>Bacillati</taxon>
        <taxon>Bacillota</taxon>
        <taxon>Bacilli</taxon>
        <taxon>Bacillales</taxon>
        <taxon>Staphylococcaceae</taxon>
        <taxon>Jeotgalicoccus</taxon>
    </lineage>
</organism>
<dbReference type="OrthoDB" id="2418160at2"/>
<gene>
    <name evidence="1" type="ORF">BN1048_01220</name>
</gene>
<protein>
    <submittedName>
        <fullName evidence="1">Uncharacterized protein</fullName>
    </submittedName>
</protein>
<proteinExistence type="predicted"/>
<dbReference type="Proteomes" id="UP000044136">
    <property type="component" value="Unassembled WGS sequence"/>
</dbReference>
<dbReference type="EMBL" id="CCSE01000001">
    <property type="protein sequence ID" value="CEA01063.1"/>
    <property type="molecule type" value="Genomic_DNA"/>
</dbReference>
<name>A0A078M141_9STAP</name>
<evidence type="ECO:0000313" key="1">
    <source>
        <dbReference type="EMBL" id="CEA01063.1"/>
    </source>
</evidence>
<reference evidence="1 2" key="1">
    <citation type="submission" date="2014-07" db="EMBL/GenBank/DDBJ databases">
        <authorList>
            <person name="Urmite Genomes Urmite Genomes"/>
        </authorList>
    </citation>
    <scope>NUCLEOTIDE SEQUENCE [LARGE SCALE GENOMIC DNA]</scope>
    <source>
        <strain evidence="1 2">13MG44_air</strain>
    </source>
</reference>
<accession>A0A078M141</accession>
<sequence length="85" mass="10007">MNNILDLINSRYWVVVSSTDDEIVFSTERHEYTISKRPILGYRLTIASFNSVDRDKTIFKDEEELISFIKSNKPVWEEKVINPLV</sequence>